<keyword evidence="2" id="KW-0235">DNA replication</keyword>
<dbReference type="GO" id="GO:0006281">
    <property type="term" value="P:DNA repair"/>
    <property type="evidence" value="ECO:0007669"/>
    <property type="project" value="UniProtKB-UniRule"/>
</dbReference>
<dbReference type="Pfam" id="PF11799">
    <property type="entry name" value="IMS_C"/>
    <property type="match status" value="1"/>
</dbReference>
<feature type="site" description="Substrate discrimination" evidence="2">
    <location>
        <position position="25"/>
    </location>
</feature>
<dbReference type="KEGG" id="schi:SCHIN_v1c06850"/>
<comment type="catalytic activity">
    <reaction evidence="2">
        <text>DNA(n) + a 2'-deoxyribonucleoside 5'-triphosphate = DNA(n+1) + diphosphate</text>
        <dbReference type="Rhea" id="RHEA:22508"/>
        <dbReference type="Rhea" id="RHEA-COMP:17339"/>
        <dbReference type="Rhea" id="RHEA-COMP:17340"/>
        <dbReference type="ChEBI" id="CHEBI:33019"/>
        <dbReference type="ChEBI" id="CHEBI:61560"/>
        <dbReference type="ChEBI" id="CHEBI:173112"/>
        <dbReference type="EC" id="2.7.7.7"/>
    </reaction>
</comment>
<dbReference type="EMBL" id="CP043026">
    <property type="protein sequence ID" value="QEH61882.1"/>
    <property type="molecule type" value="Genomic_DNA"/>
</dbReference>
<dbReference type="Gene3D" id="3.40.1170.60">
    <property type="match status" value="1"/>
</dbReference>
<keyword evidence="2" id="KW-0239">DNA-directed DNA polymerase</keyword>
<dbReference type="SUPFAM" id="SSF56672">
    <property type="entry name" value="DNA/RNA polymerases"/>
    <property type="match status" value="1"/>
</dbReference>
<protein>
    <recommendedName>
        <fullName evidence="2">DNA polymerase IV</fullName>
        <shortName evidence="2">Pol IV</shortName>
        <ecNumber evidence="2">2.7.7.7</ecNumber>
    </recommendedName>
</protein>
<evidence type="ECO:0000256" key="1">
    <source>
        <dbReference type="ARBA" id="ARBA00010945"/>
    </source>
</evidence>
<keyword evidence="2" id="KW-0460">Magnesium</keyword>
<dbReference type="GO" id="GO:0003684">
    <property type="term" value="F:damaged DNA binding"/>
    <property type="evidence" value="ECO:0007669"/>
    <property type="project" value="InterPro"/>
</dbReference>
<dbReference type="Pfam" id="PF00817">
    <property type="entry name" value="IMS"/>
    <property type="match status" value="1"/>
</dbReference>
<proteinExistence type="inferred from homology"/>
<dbReference type="Gene3D" id="3.30.70.270">
    <property type="match status" value="1"/>
</dbReference>
<dbReference type="Gene3D" id="1.10.150.20">
    <property type="entry name" value="5' to 3' exonuclease, C-terminal subdomain"/>
    <property type="match status" value="1"/>
</dbReference>
<dbReference type="InterPro" id="IPR050116">
    <property type="entry name" value="DNA_polymerase-Y"/>
</dbReference>
<keyword evidence="2" id="KW-0515">Mutator protein</keyword>
<dbReference type="GO" id="GO:0000287">
    <property type="term" value="F:magnesium ion binding"/>
    <property type="evidence" value="ECO:0007669"/>
    <property type="project" value="UniProtKB-UniRule"/>
</dbReference>
<dbReference type="GO" id="GO:0003887">
    <property type="term" value="F:DNA-directed DNA polymerase activity"/>
    <property type="evidence" value="ECO:0007669"/>
    <property type="project" value="UniProtKB-UniRule"/>
</dbReference>
<reference evidence="4 5" key="1">
    <citation type="submission" date="2019-08" db="EMBL/GenBank/DDBJ databases">
        <title>Complete genome sequence of Spiroplasma chinense CCH (DSM 19755).</title>
        <authorList>
            <person name="Shen H.-Y."/>
            <person name="Lin Y.-C."/>
            <person name="Chou L."/>
            <person name="Kuo C.-H."/>
        </authorList>
    </citation>
    <scope>NUCLEOTIDE SEQUENCE [LARGE SCALE GENOMIC DNA]</scope>
    <source>
        <strain evidence="4 5">CCH</strain>
    </source>
</reference>
<keyword evidence="2" id="KW-0234">DNA repair</keyword>
<comment type="function">
    <text evidence="2">Poorly processive, error-prone DNA polymerase involved in untargeted mutagenesis. Copies undamaged DNA at stalled replication forks, which arise in vivo from mismatched or misaligned primer ends. These misaligned primers can be extended by PolIV. Exhibits no 3'-5' exonuclease (proofreading) activity. May be involved in translesional synthesis, in conjunction with the beta clamp from PolIII.</text>
</comment>
<sequence>MNVESISKTMKNNRVIFLLDMDAFYASCHIADDPSLKDKILVVSSPNRRSIITTASYKARAFGIKAGMPLFKAQELCKDVYPVHSNFPLYIKFSQKVFEVISKNFSEKIEVASIDECYIDVTHVWKKFGSVKKLADKIREKVFEETRLTCSIGISTIKFLAKSCVDFNKPNGVSFLLPDEIEEKLWPLEIKEMYMVGEATEKILLENNIKTIGDLAHSDLQLVIDLLGKRGYTLWHWANGIGDDDVQEESNELKSIGNEFTLNYTTSNVAEIEEMLYELSLKISARAKMRFLKGKTVSVILKYENDKSEAFNLKERKKHATKQEALSSPTNDCEVIYSIAKECFFELWNGTPILLLGVRLTKLIDEINIKKQLSFDDIDLNDRLNLNDVENIIYDMQLKFGEKNIFTGDKLIKYNDKNKGQSKYLKNDSVHISNQEIIDKWKK</sequence>
<organism evidence="4 5">
    <name type="scientific">Spiroplasma chinense</name>
    <dbReference type="NCBI Taxonomy" id="216932"/>
    <lineage>
        <taxon>Bacteria</taxon>
        <taxon>Bacillati</taxon>
        <taxon>Mycoplasmatota</taxon>
        <taxon>Mollicutes</taxon>
        <taxon>Entomoplasmatales</taxon>
        <taxon>Spiroplasmataceae</taxon>
        <taxon>Spiroplasma</taxon>
    </lineage>
</organism>
<dbReference type="InterPro" id="IPR017961">
    <property type="entry name" value="DNA_pol_Y-fam_little_finger"/>
</dbReference>
<comment type="cofactor">
    <cofactor evidence="2">
        <name>Mg(2+)</name>
        <dbReference type="ChEBI" id="CHEBI:18420"/>
    </cofactor>
    <text evidence="2">Binds 2 magnesium ions per subunit.</text>
</comment>
<evidence type="ECO:0000259" key="3">
    <source>
        <dbReference type="PROSITE" id="PS50173"/>
    </source>
</evidence>
<dbReference type="GO" id="GO:0042276">
    <property type="term" value="P:error-prone translesion synthesis"/>
    <property type="evidence" value="ECO:0007669"/>
    <property type="project" value="TreeGrafter"/>
</dbReference>
<dbReference type="AlphaFoldDB" id="A0A5B9Y707"/>
<dbReference type="PANTHER" id="PTHR11076">
    <property type="entry name" value="DNA REPAIR POLYMERASE UMUC / TRANSFERASE FAMILY MEMBER"/>
    <property type="match status" value="1"/>
</dbReference>
<feature type="active site" evidence="2">
    <location>
        <position position="116"/>
    </location>
</feature>
<comment type="subcellular location">
    <subcellularLocation>
        <location evidence="2">Cytoplasm</location>
    </subcellularLocation>
</comment>
<keyword evidence="5" id="KW-1185">Reference proteome</keyword>
<dbReference type="InterPro" id="IPR022880">
    <property type="entry name" value="DNApol_IV"/>
</dbReference>
<evidence type="ECO:0000313" key="4">
    <source>
        <dbReference type="EMBL" id="QEH61882.1"/>
    </source>
</evidence>
<dbReference type="GO" id="GO:0005829">
    <property type="term" value="C:cytosol"/>
    <property type="evidence" value="ECO:0007669"/>
    <property type="project" value="TreeGrafter"/>
</dbReference>
<dbReference type="HAMAP" id="MF_01113">
    <property type="entry name" value="DNApol_IV"/>
    <property type="match status" value="1"/>
</dbReference>
<dbReference type="InterPro" id="IPR036775">
    <property type="entry name" value="DNA_pol_Y-fam_lit_finger_sf"/>
</dbReference>
<evidence type="ECO:0000313" key="5">
    <source>
        <dbReference type="Proteomes" id="UP000323144"/>
    </source>
</evidence>
<dbReference type="GO" id="GO:0009432">
    <property type="term" value="P:SOS response"/>
    <property type="evidence" value="ECO:0007669"/>
    <property type="project" value="TreeGrafter"/>
</dbReference>
<comment type="subunit">
    <text evidence="2">Monomer.</text>
</comment>
<dbReference type="InterPro" id="IPR043128">
    <property type="entry name" value="Rev_trsase/Diguanyl_cyclase"/>
</dbReference>
<dbReference type="GO" id="GO:0006261">
    <property type="term" value="P:DNA-templated DNA replication"/>
    <property type="evidence" value="ECO:0007669"/>
    <property type="project" value="UniProtKB-UniRule"/>
</dbReference>
<keyword evidence="2" id="KW-0808">Transferase</keyword>
<feature type="binding site" evidence="2">
    <location>
        <position position="115"/>
    </location>
    <ligand>
        <name>Mg(2+)</name>
        <dbReference type="ChEBI" id="CHEBI:18420"/>
    </ligand>
</feature>
<dbReference type="Gene3D" id="3.30.1490.100">
    <property type="entry name" value="DNA polymerase, Y-family, little finger domain"/>
    <property type="match status" value="1"/>
</dbReference>
<keyword evidence="2" id="KW-0548">Nucleotidyltransferase</keyword>
<accession>A0A5B9Y707</accession>
<dbReference type="CDD" id="cd03586">
    <property type="entry name" value="PolY_Pol_IV_kappa"/>
    <property type="match status" value="1"/>
</dbReference>
<dbReference type="InterPro" id="IPR001126">
    <property type="entry name" value="UmuC"/>
</dbReference>
<dbReference type="InterPro" id="IPR043502">
    <property type="entry name" value="DNA/RNA_pol_sf"/>
</dbReference>
<keyword evidence="2" id="KW-0238">DNA-binding</keyword>
<name>A0A5B9Y707_9MOLU</name>
<dbReference type="EC" id="2.7.7.7" evidence="2"/>
<keyword evidence="2" id="KW-0479">Metal-binding</keyword>
<gene>
    <name evidence="2 4" type="primary">dinB</name>
    <name evidence="4" type="ORF">SCHIN_v1c06850</name>
</gene>
<keyword evidence="2" id="KW-0963">Cytoplasm</keyword>
<dbReference type="SUPFAM" id="SSF100879">
    <property type="entry name" value="Lesion bypass DNA polymerase (Y-family), little finger domain"/>
    <property type="match status" value="1"/>
</dbReference>
<feature type="binding site" evidence="2">
    <location>
        <position position="20"/>
    </location>
    <ligand>
        <name>Mg(2+)</name>
        <dbReference type="ChEBI" id="CHEBI:18420"/>
    </ligand>
</feature>
<dbReference type="PANTHER" id="PTHR11076:SF33">
    <property type="entry name" value="DNA POLYMERASE KAPPA"/>
    <property type="match status" value="1"/>
</dbReference>
<dbReference type="Proteomes" id="UP000323144">
    <property type="component" value="Chromosome"/>
</dbReference>
<comment type="similarity">
    <text evidence="1 2">Belongs to the DNA polymerase type-Y family.</text>
</comment>
<keyword evidence="2" id="KW-0227">DNA damage</keyword>
<dbReference type="PROSITE" id="PS50173">
    <property type="entry name" value="UMUC"/>
    <property type="match status" value="1"/>
</dbReference>
<feature type="domain" description="UmuC" evidence="3">
    <location>
        <begin position="16"/>
        <end position="197"/>
    </location>
</feature>
<evidence type="ECO:0000256" key="2">
    <source>
        <dbReference type="HAMAP-Rule" id="MF_01113"/>
    </source>
</evidence>